<dbReference type="AlphaFoldDB" id="A0A937RG54"/>
<name>A0A937RG54_9ACTN</name>
<dbReference type="Proteomes" id="UP000604475">
    <property type="component" value="Unassembled WGS sequence"/>
</dbReference>
<comment type="caution">
    <text evidence="2">The sequence shown here is derived from an EMBL/GenBank/DDBJ whole genome shotgun (WGS) entry which is preliminary data.</text>
</comment>
<evidence type="ECO:0000313" key="3">
    <source>
        <dbReference type="Proteomes" id="UP000604475"/>
    </source>
</evidence>
<evidence type="ECO:0000313" key="2">
    <source>
        <dbReference type="EMBL" id="MBL7629587.1"/>
    </source>
</evidence>
<dbReference type="EMBL" id="JAEACQ010000232">
    <property type="protein sequence ID" value="MBL7629587.1"/>
    <property type="molecule type" value="Genomic_DNA"/>
</dbReference>
<dbReference type="RefSeq" id="WP_203006369.1">
    <property type="nucleotide sequence ID" value="NZ_JADWYU010000114.1"/>
</dbReference>
<feature type="region of interest" description="Disordered" evidence="1">
    <location>
        <begin position="299"/>
        <end position="325"/>
    </location>
</feature>
<organism evidence="2 3">
    <name type="scientific">Frankia nepalensis</name>
    <dbReference type="NCBI Taxonomy" id="1836974"/>
    <lineage>
        <taxon>Bacteria</taxon>
        <taxon>Bacillati</taxon>
        <taxon>Actinomycetota</taxon>
        <taxon>Actinomycetes</taxon>
        <taxon>Frankiales</taxon>
        <taxon>Frankiaceae</taxon>
        <taxon>Frankia</taxon>
    </lineage>
</organism>
<gene>
    <name evidence="2" type="ORF">I7412_20930</name>
</gene>
<proteinExistence type="predicted"/>
<accession>A0A937RG54</accession>
<protein>
    <submittedName>
        <fullName evidence="2">Uncharacterized protein</fullName>
    </submittedName>
</protein>
<keyword evidence="3" id="KW-1185">Reference proteome</keyword>
<sequence length="325" mass="34397">MRLTGQLDETAVAQWYRAARFRPDPARRDTGGVLRRPSWQTRTRYYETLVELLTAGGGSTEGLARDALAAAAGQRRPSTLYYLVSPKSPGSLAGALYEASPRRLYERRPGERVLDLLIGETKVWSYWAHREGWRTALDDLAVTDPWLAATSLVRVLADWAVQARPLAVTAGFAPPAAAVEDLLALADAAGPVSRVGAGQGTPDDGQLAEVTALLTKVTRTALGSGGIGPGLVLGAVHQELAALITAPPPTPAEVTTEAIDLLTRLERLLPGLPAQARARMTDELAPRLRAFLAKLAGPGTAAQGDQFGPPGDGERPGRLGPEGAR</sequence>
<evidence type="ECO:0000256" key="1">
    <source>
        <dbReference type="SAM" id="MobiDB-lite"/>
    </source>
</evidence>
<reference evidence="2" key="1">
    <citation type="submission" date="2020-12" db="EMBL/GenBank/DDBJ databases">
        <title>Genomic characterization of non-nitrogen-fixing Frankia strains.</title>
        <authorList>
            <person name="Carlos-Shanley C."/>
            <person name="Guerra T."/>
            <person name="Hahn D."/>
        </authorList>
    </citation>
    <scope>NUCLEOTIDE SEQUENCE</scope>
    <source>
        <strain evidence="2">CN6</strain>
    </source>
</reference>